<evidence type="ECO:0000256" key="4">
    <source>
        <dbReference type="ARBA" id="ARBA00023136"/>
    </source>
</evidence>
<protein>
    <recommendedName>
        <fullName evidence="8">Rhodopsin domain-containing protein</fullName>
    </recommendedName>
</protein>
<feature type="compositionally biased region" description="Basic and acidic residues" evidence="6">
    <location>
        <begin position="396"/>
        <end position="409"/>
    </location>
</feature>
<evidence type="ECO:0000313" key="10">
    <source>
        <dbReference type="Proteomes" id="UP001321760"/>
    </source>
</evidence>
<evidence type="ECO:0000313" key="9">
    <source>
        <dbReference type="EMBL" id="KAK4444606.1"/>
    </source>
</evidence>
<reference evidence="9" key="1">
    <citation type="journal article" date="2023" name="Mol. Phylogenet. Evol.">
        <title>Genome-scale phylogeny and comparative genomics of the fungal order Sordariales.</title>
        <authorList>
            <person name="Hensen N."/>
            <person name="Bonometti L."/>
            <person name="Westerberg I."/>
            <person name="Brannstrom I.O."/>
            <person name="Guillou S."/>
            <person name="Cros-Aarteil S."/>
            <person name="Calhoun S."/>
            <person name="Haridas S."/>
            <person name="Kuo A."/>
            <person name="Mondo S."/>
            <person name="Pangilinan J."/>
            <person name="Riley R."/>
            <person name="LaButti K."/>
            <person name="Andreopoulos B."/>
            <person name="Lipzen A."/>
            <person name="Chen C."/>
            <person name="Yan M."/>
            <person name="Daum C."/>
            <person name="Ng V."/>
            <person name="Clum A."/>
            <person name="Steindorff A."/>
            <person name="Ohm R.A."/>
            <person name="Martin F."/>
            <person name="Silar P."/>
            <person name="Natvig D.O."/>
            <person name="Lalanne C."/>
            <person name="Gautier V."/>
            <person name="Ament-Velasquez S.L."/>
            <person name="Kruys A."/>
            <person name="Hutchinson M.I."/>
            <person name="Powell A.J."/>
            <person name="Barry K."/>
            <person name="Miller A.N."/>
            <person name="Grigoriev I.V."/>
            <person name="Debuchy R."/>
            <person name="Gladieux P."/>
            <person name="Hiltunen Thoren M."/>
            <person name="Johannesson H."/>
        </authorList>
    </citation>
    <scope>NUCLEOTIDE SEQUENCE</scope>
    <source>
        <strain evidence="9">PSN243</strain>
    </source>
</reference>
<keyword evidence="2 7" id="KW-0812">Transmembrane</keyword>
<keyword evidence="10" id="KW-1185">Reference proteome</keyword>
<organism evidence="9 10">
    <name type="scientific">Podospora aff. communis PSN243</name>
    <dbReference type="NCBI Taxonomy" id="3040156"/>
    <lineage>
        <taxon>Eukaryota</taxon>
        <taxon>Fungi</taxon>
        <taxon>Dikarya</taxon>
        <taxon>Ascomycota</taxon>
        <taxon>Pezizomycotina</taxon>
        <taxon>Sordariomycetes</taxon>
        <taxon>Sordariomycetidae</taxon>
        <taxon>Sordariales</taxon>
        <taxon>Podosporaceae</taxon>
        <taxon>Podospora</taxon>
    </lineage>
</organism>
<name>A0AAV9GBQ6_9PEZI</name>
<dbReference type="Pfam" id="PF20684">
    <property type="entry name" value="Fung_rhodopsin"/>
    <property type="match status" value="1"/>
</dbReference>
<gene>
    <name evidence="9" type="ORF">QBC34DRAFT_182373</name>
</gene>
<dbReference type="Proteomes" id="UP001321760">
    <property type="component" value="Unassembled WGS sequence"/>
</dbReference>
<dbReference type="PANTHER" id="PTHR33048:SF47">
    <property type="entry name" value="INTEGRAL MEMBRANE PROTEIN-RELATED"/>
    <property type="match status" value="1"/>
</dbReference>
<reference evidence="9" key="2">
    <citation type="submission" date="2023-05" db="EMBL/GenBank/DDBJ databases">
        <authorList>
            <consortium name="Lawrence Berkeley National Laboratory"/>
            <person name="Steindorff A."/>
            <person name="Hensen N."/>
            <person name="Bonometti L."/>
            <person name="Westerberg I."/>
            <person name="Brannstrom I.O."/>
            <person name="Guillou S."/>
            <person name="Cros-Aarteil S."/>
            <person name="Calhoun S."/>
            <person name="Haridas S."/>
            <person name="Kuo A."/>
            <person name="Mondo S."/>
            <person name="Pangilinan J."/>
            <person name="Riley R."/>
            <person name="Labutti K."/>
            <person name="Andreopoulos B."/>
            <person name="Lipzen A."/>
            <person name="Chen C."/>
            <person name="Yanf M."/>
            <person name="Daum C."/>
            <person name="Ng V."/>
            <person name="Clum A."/>
            <person name="Ohm R."/>
            <person name="Martin F."/>
            <person name="Silar P."/>
            <person name="Natvig D."/>
            <person name="Lalanne C."/>
            <person name="Gautier V."/>
            <person name="Ament-Velasquez S.L."/>
            <person name="Kruys A."/>
            <person name="Hutchinson M.I."/>
            <person name="Powell A.J."/>
            <person name="Barry K."/>
            <person name="Miller A.N."/>
            <person name="Grigoriev I.V."/>
            <person name="Debuchy R."/>
            <person name="Gladieux P."/>
            <person name="Thoren M.H."/>
            <person name="Johannesson H."/>
        </authorList>
    </citation>
    <scope>NUCLEOTIDE SEQUENCE</scope>
    <source>
        <strain evidence="9">PSN243</strain>
    </source>
</reference>
<evidence type="ECO:0000256" key="2">
    <source>
        <dbReference type="ARBA" id="ARBA00022692"/>
    </source>
</evidence>
<dbReference type="InterPro" id="IPR052337">
    <property type="entry name" value="SAT4-like"/>
</dbReference>
<sequence>MATFSLDNIPAMVPPPGHLPNFDDPENLHSVVFGVGVTSIILMTTALAIRVYTKAVLLKAMRAEEWCAIIGTIGIITWDAMFIVVSADGFSRHLYDVRLVDVPHLSYMSYLAEITNAPTMFFAKCSILFQFRRLFCPGQIRDSTFWMIHALLFMCAAYYISAIFTFTFQCTPREKTWTPFLEGHCIDVAAAIVVQGAVNLFLDIGILITPLWAIWRLQLPLKRKVGISAVFAVGILTCAIAIAGVVFRVPLLWDPDLTWLITKVGIWTMIEYCGTILVGCMPSFPRFFLHIQGKDIETRTHGSTPPNSSHGTRPGTGTKGQPFAYHSHSRSKNVSGGISIHSHTHSHSHSYSPKSRDSINRVGVALSTSEVSFQDPAYIEMEGGTLSFTYPERVYTGERGRKHERRSESTDDSGGCGSDGDWSPLTSPRG</sequence>
<evidence type="ECO:0000256" key="6">
    <source>
        <dbReference type="SAM" id="MobiDB-lite"/>
    </source>
</evidence>
<evidence type="ECO:0000256" key="7">
    <source>
        <dbReference type="SAM" id="Phobius"/>
    </source>
</evidence>
<feature type="region of interest" description="Disordered" evidence="6">
    <location>
        <begin position="396"/>
        <end position="430"/>
    </location>
</feature>
<feature type="transmembrane region" description="Helical" evidence="7">
    <location>
        <begin position="269"/>
        <end position="289"/>
    </location>
</feature>
<comment type="caution">
    <text evidence="9">The sequence shown here is derived from an EMBL/GenBank/DDBJ whole genome shotgun (WGS) entry which is preliminary data.</text>
</comment>
<feature type="domain" description="Rhodopsin" evidence="8">
    <location>
        <begin position="49"/>
        <end position="285"/>
    </location>
</feature>
<evidence type="ECO:0000256" key="3">
    <source>
        <dbReference type="ARBA" id="ARBA00022989"/>
    </source>
</evidence>
<feature type="transmembrane region" description="Helical" evidence="7">
    <location>
        <begin position="107"/>
        <end position="131"/>
    </location>
</feature>
<evidence type="ECO:0000259" key="8">
    <source>
        <dbReference type="Pfam" id="PF20684"/>
    </source>
</evidence>
<dbReference type="EMBL" id="MU865975">
    <property type="protein sequence ID" value="KAK4444606.1"/>
    <property type="molecule type" value="Genomic_DNA"/>
</dbReference>
<keyword evidence="4 7" id="KW-0472">Membrane</keyword>
<feature type="transmembrane region" description="Helical" evidence="7">
    <location>
        <begin position="227"/>
        <end position="249"/>
    </location>
</feature>
<dbReference type="GO" id="GO:0016020">
    <property type="term" value="C:membrane"/>
    <property type="evidence" value="ECO:0007669"/>
    <property type="project" value="UniProtKB-SubCell"/>
</dbReference>
<proteinExistence type="inferred from homology"/>
<accession>A0AAV9GBQ6</accession>
<feature type="compositionally biased region" description="Polar residues" evidence="6">
    <location>
        <begin position="301"/>
        <end position="311"/>
    </location>
</feature>
<comment type="subcellular location">
    <subcellularLocation>
        <location evidence="1">Membrane</location>
        <topology evidence="1">Multi-pass membrane protein</topology>
    </subcellularLocation>
</comment>
<feature type="transmembrane region" description="Helical" evidence="7">
    <location>
        <begin position="31"/>
        <end position="53"/>
    </location>
</feature>
<dbReference type="InterPro" id="IPR049326">
    <property type="entry name" value="Rhodopsin_dom_fungi"/>
</dbReference>
<feature type="transmembrane region" description="Helical" evidence="7">
    <location>
        <begin position="188"/>
        <end position="215"/>
    </location>
</feature>
<dbReference type="PANTHER" id="PTHR33048">
    <property type="entry name" value="PTH11-LIKE INTEGRAL MEMBRANE PROTEIN (AFU_ORTHOLOGUE AFUA_5G11245)"/>
    <property type="match status" value="1"/>
</dbReference>
<feature type="transmembrane region" description="Helical" evidence="7">
    <location>
        <begin position="143"/>
        <end position="168"/>
    </location>
</feature>
<evidence type="ECO:0000256" key="1">
    <source>
        <dbReference type="ARBA" id="ARBA00004141"/>
    </source>
</evidence>
<feature type="transmembrane region" description="Helical" evidence="7">
    <location>
        <begin position="65"/>
        <end position="87"/>
    </location>
</feature>
<dbReference type="AlphaFoldDB" id="A0AAV9GBQ6"/>
<feature type="region of interest" description="Disordered" evidence="6">
    <location>
        <begin position="298"/>
        <end position="357"/>
    </location>
</feature>
<comment type="similarity">
    <text evidence="5">Belongs to the SAT4 family.</text>
</comment>
<evidence type="ECO:0000256" key="5">
    <source>
        <dbReference type="ARBA" id="ARBA00038359"/>
    </source>
</evidence>
<keyword evidence="3 7" id="KW-1133">Transmembrane helix</keyword>